<dbReference type="eggNOG" id="KOG0203">
    <property type="taxonomic scope" value="Eukaryota"/>
</dbReference>
<dbReference type="Gene3D" id="2.70.150.10">
    <property type="entry name" value="Calcium-transporting ATPase, cytoplasmic transduction domain A"/>
    <property type="match status" value="1"/>
</dbReference>
<evidence type="ECO:0000313" key="12">
    <source>
        <dbReference type="Proteomes" id="UP000054350"/>
    </source>
</evidence>
<dbReference type="InterPro" id="IPR050510">
    <property type="entry name" value="Cation_transp_ATPase_P-type"/>
</dbReference>
<reference evidence="11 12" key="1">
    <citation type="submission" date="2009-11" db="EMBL/GenBank/DDBJ databases">
        <title>Annotation of Allomyces macrogynus ATCC 38327.</title>
        <authorList>
            <consortium name="The Broad Institute Genome Sequencing Platform"/>
            <person name="Russ C."/>
            <person name="Cuomo C."/>
            <person name="Burger G."/>
            <person name="Gray M.W."/>
            <person name="Holland P.W.H."/>
            <person name="King N."/>
            <person name="Lang F.B.F."/>
            <person name="Roger A.J."/>
            <person name="Ruiz-Trillo I."/>
            <person name="Young S.K."/>
            <person name="Zeng Q."/>
            <person name="Gargeya S."/>
            <person name="Fitzgerald M."/>
            <person name="Haas B."/>
            <person name="Abouelleil A."/>
            <person name="Alvarado L."/>
            <person name="Arachchi H.M."/>
            <person name="Berlin A."/>
            <person name="Chapman S.B."/>
            <person name="Gearin G."/>
            <person name="Goldberg J."/>
            <person name="Griggs A."/>
            <person name="Gujja S."/>
            <person name="Hansen M."/>
            <person name="Heiman D."/>
            <person name="Howarth C."/>
            <person name="Larimer J."/>
            <person name="Lui A."/>
            <person name="MacDonald P.J.P."/>
            <person name="McCowen C."/>
            <person name="Montmayeur A."/>
            <person name="Murphy C."/>
            <person name="Neiman D."/>
            <person name="Pearson M."/>
            <person name="Priest M."/>
            <person name="Roberts A."/>
            <person name="Saif S."/>
            <person name="Shea T."/>
            <person name="Sisk P."/>
            <person name="Stolte C."/>
            <person name="Sykes S."/>
            <person name="Wortman J."/>
            <person name="Nusbaum C."/>
            <person name="Birren B."/>
        </authorList>
    </citation>
    <scope>NUCLEOTIDE SEQUENCE [LARGE SCALE GENOMIC DNA]</scope>
    <source>
        <strain evidence="11 12">ATCC 38327</strain>
    </source>
</reference>
<protein>
    <submittedName>
        <fullName evidence="11">Na,H/K antiporter P-type ATPase, alpha subunit</fullName>
    </submittedName>
</protein>
<dbReference type="GO" id="GO:0016887">
    <property type="term" value="F:ATP hydrolysis activity"/>
    <property type="evidence" value="ECO:0007669"/>
    <property type="project" value="InterPro"/>
</dbReference>
<dbReference type="Pfam" id="PF13246">
    <property type="entry name" value="Cation_ATPase"/>
    <property type="match status" value="1"/>
</dbReference>
<dbReference type="FunFam" id="3.40.1110.10:FF:000061">
    <property type="entry name" value="Potassium-transporting ATPase alpha chain 1"/>
    <property type="match status" value="1"/>
</dbReference>
<comment type="subcellular location">
    <subcellularLocation>
        <location evidence="1">Cell membrane</location>
        <topology evidence="1">Multi-pass membrane protein</topology>
    </subcellularLocation>
</comment>
<dbReference type="GO" id="GO:0036376">
    <property type="term" value="P:sodium ion export across plasma membrane"/>
    <property type="evidence" value="ECO:0007669"/>
    <property type="project" value="TreeGrafter"/>
</dbReference>
<evidence type="ECO:0000256" key="8">
    <source>
        <dbReference type="ARBA" id="ARBA00023136"/>
    </source>
</evidence>
<dbReference type="PANTHER" id="PTHR43294">
    <property type="entry name" value="SODIUM/POTASSIUM-TRANSPORTING ATPASE SUBUNIT ALPHA"/>
    <property type="match status" value="1"/>
</dbReference>
<feature type="transmembrane region" description="Helical" evidence="9">
    <location>
        <begin position="268"/>
        <end position="290"/>
    </location>
</feature>
<dbReference type="SUPFAM" id="SSF81665">
    <property type="entry name" value="Calcium ATPase, transmembrane domain M"/>
    <property type="match status" value="2"/>
</dbReference>
<dbReference type="InterPro" id="IPR036412">
    <property type="entry name" value="HAD-like_sf"/>
</dbReference>
<dbReference type="InterPro" id="IPR044492">
    <property type="entry name" value="P_typ_ATPase_HD_dom"/>
</dbReference>
<feature type="transmembrane region" description="Helical" evidence="9">
    <location>
        <begin position="1044"/>
        <end position="1064"/>
    </location>
</feature>
<evidence type="ECO:0000313" key="11">
    <source>
        <dbReference type="EMBL" id="KNE54984.1"/>
    </source>
</evidence>
<dbReference type="InterPro" id="IPR001757">
    <property type="entry name" value="P_typ_ATPase"/>
</dbReference>
<dbReference type="InterPro" id="IPR008250">
    <property type="entry name" value="ATPase_P-typ_transduc_dom_A_sf"/>
</dbReference>
<keyword evidence="7 9" id="KW-1133">Transmembrane helix</keyword>
<keyword evidence="3 9" id="KW-0812">Transmembrane</keyword>
<dbReference type="GO" id="GO:0005886">
    <property type="term" value="C:plasma membrane"/>
    <property type="evidence" value="ECO:0007669"/>
    <property type="project" value="UniProtKB-SubCell"/>
</dbReference>
<reference evidence="12" key="2">
    <citation type="submission" date="2009-11" db="EMBL/GenBank/DDBJ databases">
        <title>The Genome Sequence of Allomyces macrogynus strain ATCC 38327.</title>
        <authorList>
            <consortium name="The Broad Institute Genome Sequencing Platform"/>
            <person name="Russ C."/>
            <person name="Cuomo C."/>
            <person name="Shea T."/>
            <person name="Young S.K."/>
            <person name="Zeng Q."/>
            <person name="Koehrsen M."/>
            <person name="Haas B."/>
            <person name="Borodovsky M."/>
            <person name="Guigo R."/>
            <person name="Alvarado L."/>
            <person name="Berlin A."/>
            <person name="Borenstein D."/>
            <person name="Chen Z."/>
            <person name="Engels R."/>
            <person name="Freedman E."/>
            <person name="Gellesch M."/>
            <person name="Goldberg J."/>
            <person name="Griggs A."/>
            <person name="Gujja S."/>
            <person name="Heiman D."/>
            <person name="Hepburn T."/>
            <person name="Howarth C."/>
            <person name="Jen D."/>
            <person name="Larson L."/>
            <person name="Lewis B."/>
            <person name="Mehta T."/>
            <person name="Park D."/>
            <person name="Pearson M."/>
            <person name="Roberts A."/>
            <person name="Saif S."/>
            <person name="Shenoy N."/>
            <person name="Sisk P."/>
            <person name="Stolte C."/>
            <person name="Sykes S."/>
            <person name="Walk T."/>
            <person name="White J."/>
            <person name="Yandava C."/>
            <person name="Burger G."/>
            <person name="Gray M.W."/>
            <person name="Holland P.W.H."/>
            <person name="King N."/>
            <person name="Lang F.B.F."/>
            <person name="Roger A.J."/>
            <person name="Ruiz-Trillo I."/>
            <person name="Lander E."/>
            <person name="Nusbaum C."/>
        </authorList>
    </citation>
    <scope>NUCLEOTIDE SEQUENCE [LARGE SCALE GENOMIC DNA]</scope>
    <source>
        <strain evidence="12">ATCC 38327</strain>
    </source>
</reference>
<dbReference type="OMA" id="PGMREMV"/>
<dbReference type="InterPro" id="IPR023298">
    <property type="entry name" value="ATPase_P-typ_TM_dom_sf"/>
</dbReference>
<dbReference type="GO" id="GO:1902600">
    <property type="term" value="P:proton transmembrane transport"/>
    <property type="evidence" value="ECO:0007669"/>
    <property type="project" value="TreeGrafter"/>
</dbReference>
<dbReference type="SUPFAM" id="SSF56784">
    <property type="entry name" value="HAD-like"/>
    <property type="match status" value="1"/>
</dbReference>
<feature type="transmembrane region" description="Helical" evidence="9">
    <location>
        <begin position="973"/>
        <end position="990"/>
    </location>
</feature>
<name>A0A0L0RY29_ALLM3</name>
<dbReference type="InterPro" id="IPR023299">
    <property type="entry name" value="ATPase_P-typ_cyto_dom_N"/>
</dbReference>
<dbReference type="VEuPathDB" id="FungiDB:AMAG_00921"/>
<dbReference type="Pfam" id="PF00122">
    <property type="entry name" value="E1-E2_ATPase"/>
    <property type="match status" value="1"/>
</dbReference>
<feature type="transmembrane region" description="Helical" evidence="9">
    <location>
        <begin position="71"/>
        <end position="96"/>
    </location>
</feature>
<dbReference type="SUPFAM" id="SSF81660">
    <property type="entry name" value="Metal cation-transporting ATPase, ATP-binding domain N"/>
    <property type="match status" value="1"/>
</dbReference>
<dbReference type="InterPro" id="IPR004014">
    <property type="entry name" value="ATPase_P-typ_cation-transptr_N"/>
</dbReference>
<dbReference type="PRINTS" id="PR00121">
    <property type="entry name" value="NAKATPASE"/>
</dbReference>
<evidence type="ECO:0000259" key="10">
    <source>
        <dbReference type="SMART" id="SM00831"/>
    </source>
</evidence>
<evidence type="ECO:0000256" key="2">
    <source>
        <dbReference type="ARBA" id="ARBA00022475"/>
    </source>
</evidence>
<feature type="domain" description="Cation-transporting P-type ATPase N-terminal" evidence="10">
    <location>
        <begin position="17"/>
        <end position="98"/>
    </location>
</feature>
<evidence type="ECO:0000256" key="3">
    <source>
        <dbReference type="ARBA" id="ARBA00022692"/>
    </source>
</evidence>
<keyword evidence="12" id="KW-1185">Reference proteome</keyword>
<dbReference type="PRINTS" id="PR00119">
    <property type="entry name" value="CATATPASE"/>
</dbReference>
<dbReference type="InterPro" id="IPR023214">
    <property type="entry name" value="HAD_sf"/>
</dbReference>
<dbReference type="SFLD" id="SFLDF00027">
    <property type="entry name" value="p-type_atpase"/>
    <property type="match status" value="1"/>
</dbReference>
<dbReference type="OrthoDB" id="158672at2759"/>
<keyword evidence="6" id="KW-1278">Translocase</keyword>
<evidence type="ECO:0000256" key="1">
    <source>
        <dbReference type="ARBA" id="ARBA00004651"/>
    </source>
</evidence>
<feature type="transmembrane region" description="Helical" evidence="9">
    <location>
        <begin position="1010"/>
        <end position="1032"/>
    </location>
</feature>
<dbReference type="GO" id="GO:1990573">
    <property type="term" value="P:potassium ion import across plasma membrane"/>
    <property type="evidence" value="ECO:0007669"/>
    <property type="project" value="TreeGrafter"/>
</dbReference>
<sequence>MAPAPAKAGKAKALVLDEHNLTFEQFSERYSVQFNASKPNESAGLSPDEAARRLAADGPNMMSPPVTKSALTVFLECLASLFNLLLVVAAIFTYVLFGLDTVNNYINVYTGSILLGVAFLNSFIEFYQIQKSAAILKSFLNMIPAKATAVRAGQLVNVPAGDLVKGDIVFVRMGDKVPADVWLFKTTDMKVDNSSLTGEAEPQERKPIKTHDNPLETANLAFNSSLVVAGEGFGIVIRTGDDTVIGQIAGMTNSEKKRPSPLNTEIENFVKIIGTIAILTGIIFFIVSLAQGRSLGNSFNFAVGVLVAWVPEGLPATVTMLLTIAAKRMAAQNVLVKDLKGVETLGAMTMLATDKTGTLTRNQMTVANVWTQLKMFSTVPDVRALVDDEVMFDSSVPGVQDVLNISALCSRARFNKTDVPIDQREILGDATETGLYRLATQKVRDFDTLNDRNPKVFEIPFNSDTKWHMSIHTIPHATGTFTLFIKGAPERVLRICSTILGPDGEPIPLTDEHKATFTTSYEYMAGKGHRVLAFAKLLLPGTEYPETHVFSKEEKNYPTTNLTFVGLASLEDPPKHGVREAVGHCRKAGVKVVMVTGDHPLTAEAIGRKINLMISDTKEKMAKKAGVPESEVNEDDVKAIVIHGERIDSLTDADWDLIFSKEEIIFARTSPKHKLQIVKHAQSIGHIVGVTGDGVNDSPALKKADLGIAMNMSGSDVSKEAAAMILLDDNFASIINGIREGRLIFANLKKSIQYVVTHSIPEVVPQLLYVVAPLPAGLNALQIIMIDLGFELFAALSYAWEPPESEGLMKLLPRKPVDADSIEHLRARRAFDAQFKLVRNNADVEHSAEDDAEEAVRELTFRERMARLASGEYWSKWMFAKEDGEVLVDAGVLSWAYLEAGIIEYIGAQIAFFYSLYLFKDPATGIEYPMTPTDAHNCAKAEGFQATSQPCTLGNGQSVPASAQTEMLSQAQAIWYLTVTFAQMFNLFACKFRMTSPFNLKKIVNNKSMLMVVPFGVLFGFFIAYCPGIDYVFGTSRHTNAMPLWVSVVTGVVVYLYAGLRFWIKSRLNPLIYSPEPLGLQMHPTRWSRISRS</sequence>
<keyword evidence="8 9" id="KW-0472">Membrane</keyword>
<evidence type="ECO:0000256" key="6">
    <source>
        <dbReference type="ARBA" id="ARBA00022967"/>
    </source>
</evidence>
<evidence type="ECO:0000256" key="5">
    <source>
        <dbReference type="ARBA" id="ARBA00022840"/>
    </source>
</evidence>
<keyword evidence="4" id="KW-0547">Nucleotide-binding</keyword>
<dbReference type="InterPro" id="IPR018303">
    <property type="entry name" value="ATPase_P-typ_P_site"/>
</dbReference>
<dbReference type="SFLD" id="SFLDG00002">
    <property type="entry name" value="C1.7:_P-type_atpase_like"/>
    <property type="match status" value="1"/>
</dbReference>
<dbReference type="Pfam" id="PF00690">
    <property type="entry name" value="Cation_ATPase_N"/>
    <property type="match status" value="1"/>
</dbReference>
<dbReference type="InterPro" id="IPR059000">
    <property type="entry name" value="ATPase_P-type_domA"/>
</dbReference>
<feature type="transmembrane region" description="Helical" evidence="9">
    <location>
        <begin position="108"/>
        <end position="127"/>
    </location>
</feature>
<dbReference type="InterPro" id="IPR006068">
    <property type="entry name" value="ATPase_P-typ_cation-transptr_C"/>
</dbReference>
<dbReference type="Proteomes" id="UP000054350">
    <property type="component" value="Unassembled WGS sequence"/>
</dbReference>
<proteinExistence type="predicted"/>
<gene>
    <name evidence="11" type="ORF">AMAG_00921</name>
</gene>
<dbReference type="FunFam" id="3.40.50.1000:FF:000083">
    <property type="entry name" value="Sodium/potassium-transporting ATPase subunit alpha"/>
    <property type="match status" value="1"/>
</dbReference>
<dbReference type="NCBIfam" id="TIGR01494">
    <property type="entry name" value="ATPase_P-type"/>
    <property type="match status" value="2"/>
</dbReference>
<evidence type="ECO:0000256" key="4">
    <source>
        <dbReference type="ARBA" id="ARBA00022741"/>
    </source>
</evidence>
<evidence type="ECO:0000256" key="7">
    <source>
        <dbReference type="ARBA" id="ARBA00022989"/>
    </source>
</evidence>
<dbReference type="Gene3D" id="3.40.50.1000">
    <property type="entry name" value="HAD superfamily/HAD-like"/>
    <property type="match status" value="1"/>
</dbReference>
<dbReference type="STRING" id="578462.A0A0L0RY29"/>
<dbReference type="EMBL" id="GG745328">
    <property type="protein sequence ID" value="KNE54984.1"/>
    <property type="molecule type" value="Genomic_DNA"/>
</dbReference>
<dbReference type="GO" id="GO:0006883">
    <property type="term" value="P:intracellular sodium ion homeostasis"/>
    <property type="evidence" value="ECO:0007669"/>
    <property type="project" value="TreeGrafter"/>
</dbReference>
<keyword evidence="2" id="KW-1003">Cell membrane</keyword>
<evidence type="ECO:0000256" key="9">
    <source>
        <dbReference type="SAM" id="Phobius"/>
    </source>
</evidence>
<dbReference type="AlphaFoldDB" id="A0A0L0RY29"/>
<dbReference type="GO" id="GO:0030007">
    <property type="term" value="P:intracellular potassium ion homeostasis"/>
    <property type="evidence" value="ECO:0007669"/>
    <property type="project" value="TreeGrafter"/>
</dbReference>
<dbReference type="GO" id="GO:0005524">
    <property type="term" value="F:ATP binding"/>
    <property type="evidence" value="ECO:0007669"/>
    <property type="project" value="UniProtKB-KW"/>
</dbReference>
<keyword evidence="5" id="KW-0067">ATP-binding</keyword>
<dbReference type="SFLD" id="SFLDS00003">
    <property type="entry name" value="Haloacid_Dehalogenase"/>
    <property type="match status" value="1"/>
</dbReference>
<dbReference type="Pfam" id="PF00689">
    <property type="entry name" value="Cation_ATPase_C"/>
    <property type="match status" value="1"/>
</dbReference>
<accession>A0A0L0RY29</accession>
<organism evidence="11 12">
    <name type="scientific">Allomyces macrogynus (strain ATCC 38327)</name>
    <name type="common">Allomyces javanicus var. macrogynus</name>
    <dbReference type="NCBI Taxonomy" id="578462"/>
    <lineage>
        <taxon>Eukaryota</taxon>
        <taxon>Fungi</taxon>
        <taxon>Fungi incertae sedis</taxon>
        <taxon>Blastocladiomycota</taxon>
        <taxon>Blastocladiomycetes</taxon>
        <taxon>Blastocladiales</taxon>
        <taxon>Blastocladiaceae</taxon>
        <taxon>Allomyces</taxon>
    </lineage>
</organism>
<dbReference type="PROSITE" id="PS00154">
    <property type="entry name" value="ATPASE_E1_E2"/>
    <property type="match status" value="1"/>
</dbReference>
<dbReference type="Gene3D" id="3.40.1110.10">
    <property type="entry name" value="Calcium-transporting ATPase, cytoplasmic domain N"/>
    <property type="match status" value="1"/>
</dbReference>
<dbReference type="SMART" id="SM00831">
    <property type="entry name" value="Cation_ATPase_N"/>
    <property type="match status" value="1"/>
</dbReference>
<dbReference type="SUPFAM" id="SSF81653">
    <property type="entry name" value="Calcium ATPase, transduction domain A"/>
    <property type="match status" value="1"/>
</dbReference>
<dbReference type="PANTHER" id="PTHR43294:SF21">
    <property type="entry name" value="CATION TRANSPORTING ATPASE"/>
    <property type="match status" value="1"/>
</dbReference>
<dbReference type="Gene3D" id="1.20.1110.10">
    <property type="entry name" value="Calcium-transporting ATPase, transmembrane domain"/>
    <property type="match status" value="2"/>
</dbReference>
<dbReference type="GO" id="GO:0005391">
    <property type="term" value="F:P-type sodium:potassium-exchanging transporter activity"/>
    <property type="evidence" value="ECO:0007669"/>
    <property type="project" value="TreeGrafter"/>
</dbReference>